<keyword evidence="4" id="KW-1185">Reference proteome</keyword>
<dbReference type="AlphaFoldDB" id="A0A841HGP4"/>
<dbReference type="NCBIfam" id="NF037970">
    <property type="entry name" value="vanZ_1"/>
    <property type="match status" value="1"/>
</dbReference>
<feature type="transmembrane region" description="Helical" evidence="1">
    <location>
        <begin position="96"/>
        <end position="117"/>
    </location>
</feature>
<keyword evidence="1" id="KW-0472">Membrane</keyword>
<evidence type="ECO:0000259" key="2">
    <source>
        <dbReference type="Pfam" id="PF04892"/>
    </source>
</evidence>
<organism evidence="3 4">
    <name type="scientific">Povalibacter uvarum</name>
    <dbReference type="NCBI Taxonomy" id="732238"/>
    <lineage>
        <taxon>Bacteria</taxon>
        <taxon>Pseudomonadati</taxon>
        <taxon>Pseudomonadota</taxon>
        <taxon>Gammaproteobacteria</taxon>
        <taxon>Steroidobacterales</taxon>
        <taxon>Steroidobacteraceae</taxon>
        <taxon>Povalibacter</taxon>
    </lineage>
</organism>
<dbReference type="RefSeq" id="WP_184330035.1">
    <property type="nucleotide sequence ID" value="NZ_JACHHZ010000001.1"/>
</dbReference>
<dbReference type="Pfam" id="PF04892">
    <property type="entry name" value="VanZ"/>
    <property type="match status" value="1"/>
</dbReference>
<comment type="caution">
    <text evidence="3">The sequence shown here is derived from an EMBL/GenBank/DDBJ whole genome shotgun (WGS) entry which is preliminary data.</text>
</comment>
<sequence>MLPVRHPRWWLVFGWAWIIIAIVVCLLPGKNLPVTHVSDKIEHAALYAFLMIWFAGLYPRSRYTLIAVALLLLGVAIELAQGAMHLGRTADVRDVIANSIGVGIGLTLSLLGLGGWAQWIDGWARGRAATTSD</sequence>
<feature type="transmembrane region" description="Helical" evidence="1">
    <location>
        <begin position="65"/>
        <end position="84"/>
    </location>
</feature>
<protein>
    <submittedName>
        <fullName evidence="3">VanZ family protein</fullName>
    </submittedName>
</protein>
<keyword evidence="1" id="KW-1133">Transmembrane helix</keyword>
<feature type="transmembrane region" description="Helical" evidence="1">
    <location>
        <begin position="41"/>
        <end position="58"/>
    </location>
</feature>
<dbReference type="Proteomes" id="UP000588068">
    <property type="component" value="Unassembled WGS sequence"/>
</dbReference>
<evidence type="ECO:0000313" key="3">
    <source>
        <dbReference type="EMBL" id="MBB6092301.1"/>
    </source>
</evidence>
<dbReference type="EMBL" id="JACHHZ010000001">
    <property type="protein sequence ID" value="MBB6092301.1"/>
    <property type="molecule type" value="Genomic_DNA"/>
</dbReference>
<name>A0A841HGP4_9GAMM</name>
<keyword evidence="1" id="KW-0812">Transmembrane</keyword>
<reference evidence="3 4" key="1">
    <citation type="submission" date="2020-08" db="EMBL/GenBank/DDBJ databases">
        <title>Genomic Encyclopedia of Type Strains, Phase IV (KMG-IV): sequencing the most valuable type-strain genomes for metagenomic binning, comparative biology and taxonomic classification.</title>
        <authorList>
            <person name="Goeker M."/>
        </authorList>
    </citation>
    <scope>NUCLEOTIDE SEQUENCE [LARGE SCALE GENOMIC DNA]</scope>
    <source>
        <strain evidence="3 4">DSM 26723</strain>
    </source>
</reference>
<gene>
    <name evidence="3" type="ORF">HNQ60_001147</name>
</gene>
<dbReference type="PANTHER" id="PTHR28008:SF1">
    <property type="entry name" value="DOMAIN PROTEIN, PUTATIVE (AFU_ORTHOLOGUE AFUA_3G10980)-RELATED"/>
    <property type="match status" value="1"/>
</dbReference>
<accession>A0A841HGP4</accession>
<dbReference type="InterPro" id="IPR006976">
    <property type="entry name" value="VanZ-like"/>
</dbReference>
<feature type="transmembrane region" description="Helical" evidence="1">
    <location>
        <begin position="9"/>
        <end position="29"/>
    </location>
</feature>
<evidence type="ECO:0000256" key="1">
    <source>
        <dbReference type="SAM" id="Phobius"/>
    </source>
</evidence>
<evidence type="ECO:0000313" key="4">
    <source>
        <dbReference type="Proteomes" id="UP000588068"/>
    </source>
</evidence>
<dbReference type="PANTHER" id="PTHR28008">
    <property type="entry name" value="DOMAIN PROTEIN, PUTATIVE (AFU_ORTHOLOGUE AFUA_3G10980)-RELATED"/>
    <property type="match status" value="1"/>
</dbReference>
<proteinExistence type="predicted"/>
<feature type="domain" description="VanZ-like" evidence="2">
    <location>
        <begin position="45"/>
        <end position="110"/>
    </location>
</feature>